<keyword evidence="2" id="KW-0472">Membrane</keyword>
<gene>
    <name evidence="4" type="ORF">SLS53_000281</name>
</gene>
<dbReference type="Proteomes" id="UP001320245">
    <property type="component" value="Unassembled WGS sequence"/>
</dbReference>
<reference evidence="4 5" key="1">
    <citation type="journal article" date="2023" name="PLoS ONE">
        <title>Cytospora paraplurivora sp. nov. isolated from orchards with fruit tree decline syndrome in Ontario, Canada.</title>
        <authorList>
            <person name="Ilyukhin E."/>
            <person name="Nguyen H.D.T."/>
            <person name="Castle A.J."/>
            <person name="Ellouze W."/>
        </authorList>
    </citation>
    <scope>NUCLEOTIDE SEQUENCE [LARGE SCALE GENOMIC DNA]</scope>
    <source>
        <strain evidence="4 5">FDS-564</strain>
    </source>
</reference>
<comment type="caution">
    <text evidence="4">The sequence shown here is derived from an EMBL/GenBank/DDBJ whole genome shotgun (WGS) entry which is preliminary data.</text>
</comment>
<feature type="signal peptide" evidence="3">
    <location>
        <begin position="1"/>
        <end position="21"/>
    </location>
</feature>
<evidence type="ECO:0000313" key="5">
    <source>
        <dbReference type="Proteomes" id="UP001320245"/>
    </source>
</evidence>
<sequence>MAFTISKILLAALYVAIWSSGFPTLVGEAAHCGMEKPDLSILEFCFLDGVCCGLTASCTQVAKCFDGRRCSDALGCEVPGISAPATSTLTCTPSQTCATSTITVAASARFITFACFDVSTSIVEEYASIAMSKPKRFPHLAPTSTYDTDQAVWTTVTQILGTDDIYPFYTTATNSQPEYPPPASDTSLYTSAQPTTAVTNIAQYSASDFSVSTSTAHSTWPTGAQATPSNTSLESTPSTKVSKHTTMIIGVVAGSLTALAIVWVSLDYLYLRIKHHRRHSISDCSDDSILAHHENKKQIPYGYYGTNRAGTIPKDTSVREVNAEPAELSAEVVADDHV</sequence>
<feature type="transmembrane region" description="Helical" evidence="2">
    <location>
        <begin position="247"/>
        <end position="271"/>
    </location>
</feature>
<name>A0AAN9YPD6_9PEZI</name>
<keyword evidence="5" id="KW-1185">Reference proteome</keyword>
<dbReference type="CDD" id="cd12087">
    <property type="entry name" value="TM_EGFR-like"/>
    <property type="match status" value="1"/>
</dbReference>
<accession>A0AAN9YPD6</accession>
<protein>
    <submittedName>
        <fullName evidence="4">Uncharacterized protein</fullName>
    </submittedName>
</protein>
<keyword evidence="3" id="KW-0732">Signal</keyword>
<keyword evidence="2" id="KW-0812">Transmembrane</keyword>
<feature type="region of interest" description="Disordered" evidence="1">
    <location>
        <begin position="219"/>
        <end position="238"/>
    </location>
</feature>
<dbReference type="EMBL" id="JAJSPL020000001">
    <property type="protein sequence ID" value="KAK7749702.1"/>
    <property type="molecule type" value="Genomic_DNA"/>
</dbReference>
<evidence type="ECO:0000256" key="3">
    <source>
        <dbReference type="SAM" id="SignalP"/>
    </source>
</evidence>
<dbReference type="AlphaFoldDB" id="A0AAN9YPD6"/>
<feature type="chain" id="PRO_5042883337" evidence="3">
    <location>
        <begin position="22"/>
        <end position="338"/>
    </location>
</feature>
<evidence type="ECO:0000256" key="1">
    <source>
        <dbReference type="SAM" id="MobiDB-lite"/>
    </source>
</evidence>
<proteinExistence type="predicted"/>
<evidence type="ECO:0000256" key="2">
    <source>
        <dbReference type="SAM" id="Phobius"/>
    </source>
</evidence>
<evidence type="ECO:0000313" key="4">
    <source>
        <dbReference type="EMBL" id="KAK7749702.1"/>
    </source>
</evidence>
<keyword evidence="2" id="KW-1133">Transmembrane helix</keyword>
<organism evidence="4 5">
    <name type="scientific">Cytospora paraplurivora</name>
    <dbReference type="NCBI Taxonomy" id="2898453"/>
    <lineage>
        <taxon>Eukaryota</taxon>
        <taxon>Fungi</taxon>
        <taxon>Dikarya</taxon>
        <taxon>Ascomycota</taxon>
        <taxon>Pezizomycotina</taxon>
        <taxon>Sordariomycetes</taxon>
        <taxon>Sordariomycetidae</taxon>
        <taxon>Diaporthales</taxon>
        <taxon>Cytosporaceae</taxon>
        <taxon>Cytospora</taxon>
    </lineage>
</organism>